<organism evidence="2 3">
    <name type="scientific">Mycolicibacterium frederiksbergense</name>
    <dbReference type="NCBI Taxonomy" id="117567"/>
    <lineage>
        <taxon>Bacteria</taxon>
        <taxon>Bacillati</taxon>
        <taxon>Actinomycetota</taxon>
        <taxon>Actinomycetes</taxon>
        <taxon>Mycobacteriales</taxon>
        <taxon>Mycobacteriaceae</taxon>
        <taxon>Mycolicibacterium</taxon>
    </lineage>
</organism>
<dbReference type="RefSeq" id="WP_280835790.1">
    <property type="nucleotide sequence ID" value="NZ_JARXVE010000016.1"/>
</dbReference>
<feature type="coiled-coil region" evidence="1">
    <location>
        <begin position="8"/>
        <end position="52"/>
    </location>
</feature>
<gene>
    <name evidence="2" type="ORF">M2272_005912</name>
</gene>
<dbReference type="Proteomes" id="UP001160130">
    <property type="component" value="Unassembled WGS sequence"/>
</dbReference>
<evidence type="ECO:0000313" key="2">
    <source>
        <dbReference type="EMBL" id="MDH6199244.1"/>
    </source>
</evidence>
<evidence type="ECO:0000313" key="3">
    <source>
        <dbReference type="Proteomes" id="UP001160130"/>
    </source>
</evidence>
<accession>A0ABT6L8G1</accession>
<keyword evidence="3" id="KW-1185">Reference proteome</keyword>
<comment type="caution">
    <text evidence="2">The sequence shown here is derived from an EMBL/GenBank/DDBJ whole genome shotgun (WGS) entry which is preliminary data.</text>
</comment>
<dbReference type="EMBL" id="JARXVE010000016">
    <property type="protein sequence ID" value="MDH6199244.1"/>
    <property type="molecule type" value="Genomic_DNA"/>
</dbReference>
<keyword evidence="1" id="KW-0175">Coiled coil</keyword>
<evidence type="ECO:0000256" key="1">
    <source>
        <dbReference type="SAM" id="Coils"/>
    </source>
</evidence>
<protein>
    <submittedName>
        <fullName evidence="2">Uncharacterized coiled-coil DUF342 family protein</fullName>
    </submittedName>
</protein>
<sequence length="58" mass="6889">MRISEVTARVDEQELVELRAEVDRLREQQVRVDELTAELAVVREERDVLQRQINRGGW</sequence>
<name>A0ABT6L8G1_9MYCO</name>
<proteinExistence type="predicted"/>
<reference evidence="2 3" key="1">
    <citation type="submission" date="2023-04" db="EMBL/GenBank/DDBJ databases">
        <title>Forest soil microbial communities from Buena Vista Peninsula, Colon Province, Panama.</title>
        <authorList>
            <person name="Bouskill N."/>
        </authorList>
    </citation>
    <scope>NUCLEOTIDE SEQUENCE [LARGE SCALE GENOMIC DNA]</scope>
    <source>
        <strain evidence="2 3">AC80</strain>
    </source>
</reference>